<sequence>MSRSITAILLAAAGLASAGLAALPAAAQQAKPAAPPLAIPPVQREPLKIPPAGANRQTSASPPIRFQLPKTWDDLPPGVQQSLTPMLDKAPPQSRLVVEQALEPFAARSVDQRAVIGVQVVRPAPGVTLTKTPDDKPRLGAAGETLWPAVIDGRTIYCRRQKPAAGDVYCFADKDDDGRFETLTRSYADGLRPGSVFQISEAGRPEKLLAPAPYTKSGATAPFTELLGLRYGGPVQGRISPDGKLRDGVVEFQVVAGASREALSDSDPQIVQIEDGKGELVLGAYRVEISDVTVDGPATVRLISGMAPGETMLSPPISKADVVKMLRERLGATD</sequence>
<comment type="caution">
    <text evidence="2">The sequence shown here is derived from an EMBL/GenBank/DDBJ whole genome shotgun (WGS) entry which is preliminary data.</text>
</comment>
<name>A0A2T9JNA4_9CAUL</name>
<gene>
    <name evidence="2" type="ORF">DDF65_07655</name>
</gene>
<keyword evidence="1" id="KW-0732">Signal</keyword>
<dbReference type="EMBL" id="QDKP01000023">
    <property type="protein sequence ID" value="PVM85168.1"/>
    <property type="molecule type" value="Genomic_DNA"/>
</dbReference>
<dbReference type="Proteomes" id="UP000244913">
    <property type="component" value="Unassembled WGS sequence"/>
</dbReference>
<evidence type="ECO:0000313" key="2">
    <source>
        <dbReference type="EMBL" id="PVM85168.1"/>
    </source>
</evidence>
<proteinExistence type="predicted"/>
<accession>A0A2T9JNA4</accession>
<reference evidence="2 3" key="1">
    <citation type="submission" date="2018-04" db="EMBL/GenBank/DDBJ databases">
        <title>The genome sequence of Caulobacter sp. 736.</title>
        <authorList>
            <person name="Gao J."/>
            <person name="Sun J."/>
        </authorList>
    </citation>
    <scope>NUCLEOTIDE SEQUENCE [LARGE SCALE GENOMIC DNA]</scope>
    <source>
        <strain evidence="2 3">736</strain>
    </source>
</reference>
<dbReference type="AlphaFoldDB" id="A0A2T9JNA4"/>
<feature type="signal peptide" evidence="1">
    <location>
        <begin position="1"/>
        <end position="21"/>
    </location>
</feature>
<protein>
    <submittedName>
        <fullName evidence="2">Uncharacterized protein</fullName>
    </submittedName>
</protein>
<evidence type="ECO:0000256" key="1">
    <source>
        <dbReference type="SAM" id="SignalP"/>
    </source>
</evidence>
<feature type="chain" id="PRO_5015539542" evidence="1">
    <location>
        <begin position="22"/>
        <end position="334"/>
    </location>
</feature>
<keyword evidence="3" id="KW-1185">Reference proteome</keyword>
<organism evidence="2 3">
    <name type="scientific">Caulobacter radicis</name>
    <dbReference type="NCBI Taxonomy" id="2172650"/>
    <lineage>
        <taxon>Bacteria</taxon>
        <taxon>Pseudomonadati</taxon>
        <taxon>Pseudomonadota</taxon>
        <taxon>Alphaproteobacteria</taxon>
        <taxon>Caulobacterales</taxon>
        <taxon>Caulobacteraceae</taxon>
        <taxon>Caulobacter</taxon>
    </lineage>
</organism>
<evidence type="ECO:0000313" key="3">
    <source>
        <dbReference type="Proteomes" id="UP000244913"/>
    </source>
</evidence>
<dbReference type="RefSeq" id="WP_116566087.1">
    <property type="nucleotide sequence ID" value="NZ_QDKP01000023.1"/>
</dbReference>